<organism evidence="3 4">
    <name type="scientific">Chlamydia muridarum</name>
    <dbReference type="NCBI Taxonomy" id="83560"/>
    <lineage>
        <taxon>Bacteria</taxon>
        <taxon>Pseudomonadati</taxon>
        <taxon>Chlamydiota</taxon>
        <taxon>Chlamydiia</taxon>
        <taxon>Chlamydiales</taxon>
        <taxon>Chlamydiaceae</taxon>
        <taxon>Chlamydia/Chlamydophila group</taxon>
        <taxon>Chlamydia</taxon>
    </lineage>
</organism>
<dbReference type="AlphaFoldDB" id="A0A069ZTJ9"/>
<feature type="region of interest" description="Disordered" evidence="1">
    <location>
        <begin position="47"/>
        <end position="116"/>
    </location>
</feature>
<feature type="compositionally biased region" description="Pro residues" evidence="1">
    <location>
        <begin position="70"/>
        <end position="85"/>
    </location>
</feature>
<proteinExistence type="predicted"/>
<feature type="compositionally biased region" description="Polar residues" evidence="1">
    <location>
        <begin position="54"/>
        <end position="69"/>
    </location>
</feature>
<dbReference type="STRING" id="83560.NC80_04475"/>
<dbReference type="RefSeq" id="WP_010231852.1">
    <property type="nucleotide sequence ID" value="NZ_CP007217.1"/>
</dbReference>
<dbReference type="KEGG" id="cmg:NC81_04495"/>
<gene>
    <name evidence="3" type="ORF">BD36_04765</name>
</gene>
<dbReference type="GeneID" id="1246255"/>
<sequence>MTKFKYSPFFCTSVAVHIVLGGILFFSSAQKPKPKLHPFKERIVHLPPEPKMTCPTQTPSAPSSHQTSTPLPPPKKVNNIPPPTSNKPSKTPLTHFQSRSPHPPTKPTPSREKQQATLKKLAQLAHQLAEEAASQETHIAQLSWPTQVQVSTDTESCQQEAFCALFQQYVCLPFPGEVRIKLEFSKEGRLLICSILSAISPTDKQHIIKQIQQIPFQTFFNTYKPSKNIVFHIRLQGNSA</sequence>
<feature type="transmembrane region" description="Helical" evidence="2">
    <location>
        <begin position="6"/>
        <end position="26"/>
    </location>
</feature>
<dbReference type="PATRIC" id="fig|83560.10.peg.916"/>
<dbReference type="KEGG" id="cmx:DNC_04505"/>
<evidence type="ECO:0000256" key="1">
    <source>
        <dbReference type="SAM" id="MobiDB-lite"/>
    </source>
</evidence>
<accession>A0A069ZTJ9</accession>
<protein>
    <submittedName>
        <fullName evidence="3">Histone</fullName>
    </submittedName>
</protein>
<dbReference type="Proteomes" id="UP000260363">
    <property type="component" value="Chromosome"/>
</dbReference>
<dbReference type="EMBL" id="CP007217">
    <property type="protein sequence ID" value="AJR10952.1"/>
    <property type="molecule type" value="Genomic_DNA"/>
</dbReference>
<evidence type="ECO:0000256" key="2">
    <source>
        <dbReference type="SAM" id="Phobius"/>
    </source>
</evidence>
<keyword evidence="2" id="KW-1133">Transmembrane helix</keyword>
<evidence type="ECO:0000313" key="3">
    <source>
        <dbReference type="EMBL" id="AJR10952.1"/>
    </source>
</evidence>
<dbReference type="NCBIfam" id="NF038014">
    <property type="entry name" value="Chlamy_inclu_1"/>
    <property type="match status" value="1"/>
</dbReference>
<keyword evidence="2" id="KW-0472">Membrane</keyword>
<keyword evidence="2" id="KW-0812">Transmembrane</keyword>
<name>A0A069ZTJ9_CHLMR</name>
<dbReference type="OMA" id="CELFRTH"/>
<dbReference type="KEGG" id="cmm:NC80_04475"/>
<reference evidence="3 4" key="1">
    <citation type="submission" date="2014-02" db="EMBL/GenBank/DDBJ databases">
        <authorList>
            <person name="Chen C."/>
            <person name="Conrad T.A."/>
            <person name="Zhou Z."/>
            <person name="Lai Z."/>
            <person name="Zhong G."/>
        </authorList>
    </citation>
    <scope>NUCLEOTIDE SEQUENCE [LARGE SCALE GENOMIC DNA]</scope>
    <source>
        <strain evidence="3 4">Nigg3-28</strain>
    </source>
</reference>
<evidence type="ECO:0000313" key="4">
    <source>
        <dbReference type="Proteomes" id="UP000260363"/>
    </source>
</evidence>